<dbReference type="AlphaFoldDB" id="A0A6I4I3A1"/>
<dbReference type="EMBL" id="CP066775">
    <property type="protein sequence ID" value="QQL49711.1"/>
    <property type="molecule type" value="Genomic_DNA"/>
</dbReference>
<evidence type="ECO:0008006" key="3">
    <source>
        <dbReference type="Google" id="ProtNLM"/>
    </source>
</evidence>
<keyword evidence="2" id="KW-1185">Reference proteome</keyword>
<name>A0A6I4I3A1_9SPHI</name>
<proteinExistence type="predicted"/>
<organism evidence="1 2">
    <name type="scientific">Mucilaginibacter ginkgonis</name>
    <dbReference type="NCBI Taxonomy" id="2682091"/>
    <lineage>
        <taxon>Bacteria</taxon>
        <taxon>Pseudomonadati</taxon>
        <taxon>Bacteroidota</taxon>
        <taxon>Sphingobacteriia</taxon>
        <taxon>Sphingobacteriales</taxon>
        <taxon>Sphingobacteriaceae</taxon>
        <taxon>Mucilaginibacter</taxon>
    </lineage>
</organism>
<protein>
    <recommendedName>
        <fullName evidence="3">HNH endonuclease</fullName>
    </recommendedName>
</protein>
<dbReference type="RefSeq" id="WP_157524901.1">
    <property type="nucleotide sequence ID" value="NZ_CP066775.1"/>
</dbReference>
<evidence type="ECO:0000313" key="2">
    <source>
        <dbReference type="Proteomes" id="UP000429232"/>
    </source>
</evidence>
<dbReference type="KEGG" id="mgik:GO620_016315"/>
<dbReference type="Proteomes" id="UP000429232">
    <property type="component" value="Chromosome"/>
</dbReference>
<accession>A0A6I4I3A1</accession>
<sequence length="327" mass="38280">MPPQLYYPLQNFAASKKHCFLTGKPLTSSEEHVHVFPQWLMTKYNLEDKPFKLLDDSFSTYKQLMLPCSAAANEQYVEPLEREIKAAFAAGYDAVVKLDELKLFQWIGKWLFGVIFNELHAARTQQHAEGEEFSVSQSILQRFTNLHVMLQSLNLPVIFEDFKPFSLFIFKVDNEQGDFNYRDEISTVTYSLRINDFGIVICLQDNGVISRYQDEVYQNIKHQKLHPIQFEEFSARVFYSAYLFNRLPNYDIMPVGDDVYIEATSLRGDSMKPIFDEWQTKTYGQVLESFWKKWNILLFEIIKDPDRPMSFLFDDEGGFRAEVALPK</sequence>
<reference evidence="1 2" key="1">
    <citation type="submission" date="2020-12" db="EMBL/GenBank/DDBJ databases">
        <title>HMF7856_wgs.fasta genome submission.</title>
        <authorList>
            <person name="Kang H."/>
            <person name="Kim H."/>
            <person name="Joh K."/>
        </authorList>
    </citation>
    <scope>NUCLEOTIDE SEQUENCE [LARGE SCALE GENOMIC DNA]</scope>
    <source>
        <strain evidence="1 2">HMF7856</strain>
    </source>
</reference>
<gene>
    <name evidence="1" type="ORF">GO620_016315</name>
</gene>
<evidence type="ECO:0000313" key="1">
    <source>
        <dbReference type="EMBL" id="QQL49711.1"/>
    </source>
</evidence>